<protein>
    <submittedName>
        <fullName evidence="1">Uncharacterized protein</fullName>
    </submittedName>
</protein>
<proteinExistence type="predicted"/>
<feature type="non-terminal residue" evidence="1">
    <location>
        <position position="1"/>
    </location>
</feature>
<gene>
    <name evidence="1" type="ORF">S06H3_53175</name>
</gene>
<accession>X1PG75</accession>
<name>X1PG75_9ZZZZ</name>
<comment type="caution">
    <text evidence="1">The sequence shown here is derived from an EMBL/GenBank/DDBJ whole genome shotgun (WGS) entry which is preliminary data.</text>
</comment>
<reference evidence="1" key="1">
    <citation type="journal article" date="2014" name="Front. Microbiol.">
        <title>High frequency of phylogenetically diverse reductive dehalogenase-homologous genes in deep subseafloor sedimentary metagenomes.</title>
        <authorList>
            <person name="Kawai M."/>
            <person name="Futagami T."/>
            <person name="Toyoda A."/>
            <person name="Takaki Y."/>
            <person name="Nishi S."/>
            <person name="Hori S."/>
            <person name="Arai W."/>
            <person name="Tsubouchi T."/>
            <person name="Morono Y."/>
            <person name="Uchiyama I."/>
            <person name="Ito T."/>
            <person name="Fujiyama A."/>
            <person name="Inagaki F."/>
            <person name="Takami H."/>
        </authorList>
    </citation>
    <scope>NUCLEOTIDE SEQUENCE</scope>
    <source>
        <strain evidence="1">Expedition CK06-06</strain>
    </source>
</reference>
<evidence type="ECO:0000313" key="1">
    <source>
        <dbReference type="EMBL" id="GAI54868.1"/>
    </source>
</evidence>
<dbReference type="AlphaFoldDB" id="X1PG75"/>
<organism evidence="1">
    <name type="scientific">marine sediment metagenome</name>
    <dbReference type="NCBI Taxonomy" id="412755"/>
    <lineage>
        <taxon>unclassified sequences</taxon>
        <taxon>metagenomes</taxon>
        <taxon>ecological metagenomes</taxon>
    </lineage>
</organism>
<sequence>RGLYHKKEMLYERAGELYQAPPPTPDWMQEYIEPTVSKETGGGFLSRIFKKPSVTSTLRPLGAQAELDPDQLEFMAGYQAWRKAGAPTEYSEEAISKMADWRKSWEPHVRESQSLFPTGKKLRTGWATAMQK</sequence>
<dbReference type="EMBL" id="BARV01033877">
    <property type="protein sequence ID" value="GAI54868.1"/>
    <property type="molecule type" value="Genomic_DNA"/>
</dbReference>